<name>A0A1S3HY88_LINAN</name>
<protein>
    <submittedName>
        <fullName evidence="3">Uncharacterized protein LOC106158948</fullName>
    </submittedName>
</protein>
<keyword evidence="2" id="KW-1185">Reference proteome</keyword>
<evidence type="ECO:0000256" key="1">
    <source>
        <dbReference type="SAM" id="SignalP"/>
    </source>
</evidence>
<proteinExistence type="predicted"/>
<reference evidence="3" key="1">
    <citation type="submission" date="2025-08" db="UniProtKB">
        <authorList>
            <consortium name="RefSeq"/>
        </authorList>
    </citation>
    <scope>IDENTIFICATION</scope>
    <source>
        <tissue evidence="3">Gonads</tissue>
    </source>
</reference>
<evidence type="ECO:0000313" key="2">
    <source>
        <dbReference type="Proteomes" id="UP000085678"/>
    </source>
</evidence>
<feature type="signal peptide" evidence="1">
    <location>
        <begin position="1"/>
        <end position="19"/>
    </location>
</feature>
<dbReference type="InParanoid" id="A0A1S3HY88"/>
<dbReference type="Proteomes" id="UP000085678">
    <property type="component" value="Unplaced"/>
</dbReference>
<dbReference type="KEGG" id="lak:106158948"/>
<dbReference type="RefSeq" id="XP_013390531.1">
    <property type="nucleotide sequence ID" value="XM_013535077.1"/>
</dbReference>
<dbReference type="AlphaFoldDB" id="A0A1S3HY88"/>
<organism evidence="2 3">
    <name type="scientific">Lingula anatina</name>
    <name type="common">Brachiopod</name>
    <name type="synonym">Lingula unguis</name>
    <dbReference type="NCBI Taxonomy" id="7574"/>
    <lineage>
        <taxon>Eukaryota</taxon>
        <taxon>Metazoa</taxon>
        <taxon>Spiralia</taxon>
        <taxon>Lophotrochozoa</taxon>
        <taxon>Brachiopoda</taxon>
        <taxon>Linguliformea</taxon>
        <taxon>Lingulata</taxon>
        <taxon>Lingulida</taxon>
        <taxon>Linguloidea</taxon>
        <taxon>Lingulidae</taxon>
        <taxon>Lingula</taxon>
    </lineage>
</organism>
<gene>
    <name evidence="3" type="primary">LOC106158948</name>
</gene>
<dbReference type="GeneID" id="106158948"/>
<keyword evidence="1" id="KW-0732">Signal</keyword>
<sequence>MAVARIIVAVLCFLSVSRGHVEQGSNDAASHSDIILARQKRFIDVQTIGQHLGKLLNTKTVPDSVSGALGALDKVTQLLTCLPTRCTGNCCSSPSYCSIPQLQSKVIRNPRAKFTLCKNPWKVRIDLDAKFNLPWWAKLLKIKVNPIIIPIDSREKEGVIQIKSTTTLAKASVIGIGLGKAKLELDLFLRYDCTKPRDNPSLRRKYNTMYTDGKPGPDGNKLFYKVDIKFKEYRKNFWCFCYKLKKTRALVAKKGHFAEGPKSCIRDSQRG</sequence>
<accession>A0A1S3HY88</accession>
<evidence type="ECO:0000313" key="3">
    <source>
        <dbReference type="RefSeq" id="XP_013390531.1"/>
    </source>
</evidence>
<feature type="chain" id="PRO_5010211772" evidence="1">
    <location>
        <begin position="20"/>
        <end position="271"/>
    </location>
</feature>